<proteinExistence type="predicted"/>
<protein>
    <submittedName>
        <fullName evidence="1">Uncharacterized protein</fullName>
    </submittedName>
</protein>
<dbReference type="EMBL" id="CP048029">
    <property type="protein sequence ID" value="QIK37093.1"/>
    <property type="molecule type" value="Genomic_DNA"/>
</dbReference>
<evidence type="ECO:0000313" key="1">
    <source>
        <dbReference type="EMBL" id="QIK37093.1"/>
    </source>
</evidence>
<dbReference type="AlphaFoldDB" id="A0A6G7VAJ4"/>
<gene>
    <name evidence="1" type="ORF">GWK36_02715</name>
</gene>
<reference evidence="2" key="1">
    <citation type="submission" date="2020-01" db="EMBL/GenBank/DDBJ databases">
        <title>Caldichromatium gen. nov., sp. nov., a thermophilic purple sulfur bacterium member of the family Chromatiaceae isolated from Nakabusa hot spring, Japan.</title>
        <authorList>
            <person name="Saini M.K."/>
            <person name="Hanada S."/>
            <person name="Tank M."/>
        </authorList>
    </citation>
    <scope>NUCLEOTIDE SEQUENCE [LARGE SCALE GENOMIC DNA]</scope>
    <source>
        <strain evidence="2">No.7</strain>
    </source>
</reference>
<accession>A0A6G7VAJ4</accession>
<dbReference type="RefSeq" id="WP_166269866.1">
    <property type="nucleotide sequence ID" value="NZ_CP048029.1"/>
</dbReference>
<sequence>MALHLKTRWKDETRDRSLGDVASALAAVAWRIALAKAINLHCERFVYRDDAQRLAVIQEYLAFLLQVADRLAFEALAEAERRALIVEFAKRLCAHVQDNGEDLLGPGDHAAAFLARLNERSDEYAEFQLTDEGPSYAFLRHLGHTIQTLMGEADENRWVIDQVMDKDGWEAYQDFRRAYRNLLG</sequence>
<organism evidence="1 2">
    <name type="scientific">Caldichromatium japonicum</name>
    <dbReference type="NCBI Taxonomy" id="2699430"/>
    <lineage>
        <taxon>Bacteria</taxon>
        <taxon>Pseudomonadati</taxon>
        <taxon>Pseudomonadota</taxon>
        <taxon>Gammaproteobacteria</taxon>
        <taxon>Chromatiales</taxon>
        <taxon>Chromatiaceae</taxon>
        <taxon>Caldichromatium</taxon>
    </lineage>
</organism>
<keyword evidence="2" id="KW-1185">Reference proteome</keyword>
<name>A0A6G7VAJ4_9GAMM</name>
<dbReference type="Proteomes" id="UP000502699">
    <property type="component" value="Chromosome"/>
</dbReference>
<evidence type="ECO:0000313" key="2">
    <source>
        <dbReference type="Proteomes" id="UP000502699"/>
    </source>
</evidence>
<dbReference type="KEGG" id="cjap:GWK36_02715"/>